<feature type="compositionally biased region" description="Acidic residues" evidence="1">
    <location>
        <begin position="739"/>
        <end position="749"/>
    </location>
</feature>
<feature type="compositionally biased region" description="Basic and acidic residues" evidence="1">
    <location>
        <begin position="137"/>
        <end position="151"/>
    </location>
</feature>
<feature type="compositionally biased region" description="Polar residues" evidence="1">
    <location>
        <begin position="200"/>
        <end position="210"/>
    </location>
</feature>
<feature type="region of interest" description="Disordered" evidence="1">
    <location>
        <begin position="738"/>
        <end position="859"/>
    </location>
</feature>
<feature type="compositionally biased region" description="Acidic residues" evidence="1">
    <location>
        <begin position="756"/>
        <end position="827"/>
    </location>
</feature>
<feature type="compositionally biased region" description="Basic and acidic residues" evidence="1">
    <location>
        <begin position="170"/>
        <end position="188"/>
    </location>
</feature>
<name>A0A6A6NZN1_9PEZI</name>
<gene>
    <name evidence="2" type="ORF">BDY21DRAFT_32725</name>
</gene>
<feature type="region of interest" description="Disordered" evidence="1">
    <location>
        <begin position="961"/>
        <end position="1011"/>
    </location>
</feature>
<evidence type="ECO:0000313" key="2">
    <source>
        <dbReference type="EMBL" id="KAF2457038.1"/>
    </source>
</evidence>
<accession>A0A6A6NZN1</accession>
<evidence type="ECO:0000313" key="3">
    <source>
        <dbReference type="Proteomes" id="UP000799766"/>
    </source>
</evidence>
<feature type="region of interest" description="Disordered" evidence="1">
    <location>
        <begin position="137"/>
        <end position="307"/>
    </location>
</feature>
<evidence type="ECO:0000256" key="1">
    <source>
        <dbReference type="SAM" id="MobiDB-lite"/>
    </source>
</evidence>
<feature type="compositionally biased region" description="Basic residues" evidence="1">
    <location>
        <begin position="980"/>
        <end position="992"/>
    </location>
</feature>
<dbReference type="AlphaFoldDB" id="A0A6A6NZN1"/>
<feature type="compositionally biased region" description="Basic residues" evidence="1">
    <location>
        <begin position="103"/>
        <end position="114"/>
    </location>
</feature>
<dbReference type="InterPro" id="IPR013943">
    <property type="entry name" value="Pet127"/>
</dbReference>
<feature type="compositionally biased region" description="Low complexity" evidence="1">
    <location>
        <begin position="840"/>
        <end position="850"/>
    </location>
</feature>
<keyword evidence="3" id="KW-1185">Reference proteome</keyword>
<feature type="compositionally biased region" description="Basic and acidic residues" evidence="1">
    <location>
        <begin position="77"/>
        <end position="89"/>
    </location>
</feature>
<dbReference type="EMBL" id="MU001681">
    <property type="protein sequence ID" value="KAF2457038.1"/>
    <property type="molecule type" value="Genomic_DNA"/>
</dbReference>
<reference evidence="2" key="1">
    <citation type="journal article" date="2020" name="Stud. Mycol.">
        <title>101 Dothideomycetes genomes: a test case for predicting lifestyles and emergence of pathogens.</title>
        <authorList>
            <person name="Haridas S."/>
            <person name="Albert R."/>
            <person name="Binder M."/>
            <person name="Bloem J."/>
            <person name="Labutti K."/>
            <person name="Salamov A."/>
            <person name="Andreopoulos B."/>
            <person name="Baker S."/>
            <person name="Barry K."/>
            <person name="Bills G."/>
            <person name="Bluhm B."/>
            <person name="Cannon C."/>
            <person name="Castanera R."/>
            <person name="Culley D."/>
            <person name="Daum C."/>
            <person name="Ezra D."/>
            <person name="Gonzalez J."/>
            <person name="Henrissat B."/>
            <person name="Kuo A."/>
            <person name="Liang C."/>
            <person name="Lipzen A."/>
            <person name="Lutzoni F."/>
            <person name="Magnuson J."/>
            <person name="Mondo S."/>
            <person name="Nolan M."/>
            <person name="Ohm R."/>
            <person name="Pangilinan J."/>
            <person name="Park H.-J."/>
            <person name="Ramirez L."/>
            <person name="Alfaro M."/>
            <person name="Sun H."/>
            <person name="Tritt A."/>
            <person name="Yoshinaga Y."/>
            <person name="Zwiers L.-H."/>
            <person name="Turgeon B."/>
            <person name="Goodwin S."/>
            <person name="Spatafora J."/>
            <person name="Crous P."/>
            <person name="Grigoriev I."/>
        </authorList>
    </citation>
    <scope>NUCLEOTIDE SEQUENCE</scope>
    <source>
        <strain evidence="2">ATCC 16933</strain>
    </source>
</reference>
<feature type="compositionally biased region" description="Basic and acidic residues" evidence="1">
    <location>
        <begin position="230"/>
        <end position="246"/>
    </location>
</feature>
<dbReference type="PANTHER" id="PTHR31014:SF0">
    <property type="entry name" value="MITOCHONDRIAL TRANSLATION SYSTEM COMPONENT PET127-RELATED"/>
    <property type="match status" value="1"/>
</dbReference>
<dbReference type="GO" id="GO:0000964">
    <property type="term" value="P:mitochondrial RNA 5'-end processing"/>
    <property type="evidence" value="ECO:0007669"/>
    <property type="project" value="TreeGrafter"/>
</dbReference>
<proteinExistence type="predicted"/>
<dbReference type="Pfam" id="PF08634">
    <property type="entry name" value="Pet127"/>
    <property type="match status" value="1"/>
</dbReference>
<dbReference type="GO" id="GO:0005740">
    <property type="term" value="C:mitochondrial envelope"/>
    <property type="evidence" value="ECO:0007669"/>
    <property type="project" value="TreeGrafter"/>
</dbReference>
<organism evidence="2 3">
    <name type="scientific">Lineolata rhizophorae</name>
    <dbReference type="NCBI Taxonomy" id="578093"/>
    <lineage>
        <taxon>Eukaryota</taxon>
        <taxon>Fungi</taxon>
        <taxon>Dikarya</taxon>
        <taxon>Ascomycota</taxon>
        <taxon>Pezizomycotina</taxon>
        <taxon>Dothideomycetes</taxon>
        <taxon>Dothideomycetes incertae sedis</taxon>
        <taxon>Lineolatales</taxon>
        <taxon>Lineolataceae</taxon>
        <taxon>Lineolata</taxon>
    </lineage>
</organism>
<dbReference type="Proteomes" id="UP000799766">
    <property type="component" value="Unassembled WGS sequence"/>
</dbReference>
<feature type="region of interest" description="Disordered" evidence="1">
    <location>
        <begin position="40"/>
        <end position="114"/>
    </location>
</feature>
<dbReference type="OrthoDB" id="10249045at2759"/>
<dbReference type="PANTHER" id="PTHR31014">
    <property type="entry name" value="MITOCHONDRIAL TRANSLATION SYSTEM COMPONENT PET127-RELATED"/>
    <property type="match status" value="1"/>
</dbReference>
<feature type="compositionally biased region" description="Basic residues" evidence="1">
    <location>
        <begin position="271"/>
        <end position="288"/>
    </location>
</feature>
<sequence>MLLRARRLGLRARPLPLRGPSVALQLPYGSFFRKWLRSAQTKPTSTHNGEDLESSEQPGENHDDSSQGLFWDPQAGEEVRSRSSNESHESTGLSRYPSSQYTRKPRRITQREHKPLKRLNRLGAQFLAPSTLLEDSRKEYQGERKPVERLTRGGPSGESRATFRFVQSTPDHEEPFRFANFDQRHEELPGFEFKEDDDSLNQSGQASSGITRHHGRKPFEDANPKQGKAKRPDSKAGKSNKKDSKVVRKSKKGISRNQIPGRKGRQSVAVKGKKTASKASSTKHKKSGRKDTTETYIPPGTPGQSRIAKRSEVIHRVAARNLELIPLPIHTQEVPQLSYSLDRVLFNPGVYYLQDPRSHVYNFDPYLETLMPVNEFNFESIRDFVESSRDVSLTDVAQKFRKKYVGSTSSTTGALTHFHFLISQWRRLNFSMLSRSFKETSDNFTEFYRMATPLFLRYKPDTCTYAMDADKEFDTANVLSRLGQSIEKLLTLPKDEFERYRRSNESPLPETRPEAYHYSTIGDFVLRSQLDAHDPRLPGAGMFDLKSRAVVAVRMAVQRSEMTGYQIRYGQGEWESYEREQYDMARSTLLKYSLQARIGRMDGIFLAYHNVERIFGFQYMSLSEMDRVLHDQSDRALGDQEFLLSATLLNRVLDRATEKYPGTTIRFHFETREGDAPFMYVFAEPMSDERAAAIQNSNKEKVKAMERAMLGLDTESESVLDSEAREEWRDLNERVQEELNVDEQNDEDAAAAAAAEGDEEEDEDEDESEALDDDEDKEENEDVEEANEQGDEGEEDEELDQADEEDEGSSISEESEAEDIGEEVTDSENERGIADETEASSEASEYGTESNANGMGPDIAAENTEREQTDRDLLVMILTVRNKVNNEYVTRPNNLSASDFWELEYSIQEVTDPDRAWALYNRTRERRRKRHESIEDKTNLTKIDYFRRILWEFSQSGREWRKEEDERQRKMGPKVVYKERHSHGHGHHHGSRAGRNDKQVHGAAAEGGEVATDDVGDYMNWLYRGGDKE</sequence>
<feature type="compositionally biased region" description="Polar residues" evidence="1">
    <location>
        <begin position="90"/>
        <end position="102"/>
    </location>
</feature>
<protein>
    <submittedName>
        <fullName evidence="2">Mitochondrial protein Pet127-domain-containing protein</fullName>
    </submittedName>
</protein>